<evidence type="ECO:0000256" key="1">
    <source>
        <dbReference type="ARBA" id="ARBA00000085"/>
    </source>
</evidence>
<keyword evidence="5" id="KW-0418">Kinase</keyword>
<dbReference type="SMART" id="SM00387">
    <property type="entry name" value="HATPase_c"/>
    <property type="match status" value="1"/>
</dbReference>
<dbReference type="Proteomes" id="UP000031561">
    <property type="component" value="Unassembled WGS sequence"/>
</dbReference>
<dbReference type="InterPro" id="IPR003661">
    <property type="entry name" value="HisK_dim/P_dom"/>
</dbReference>
<dbReference type="NCBIfam" id="TIGR00229">
    <property type="entry name" value="sensory_box"/>
    <property type="match status" value="1"/>
</dbReference>
<dbReference type="PANTHER" id="PTHR42878">
    <property type="entry name" value="TWO-COMPONENT HISTIDINE KINASE"/>
    <property type="match status" value="1"/>
</dbReference>
<dbReference type="SUPFAM" id="SSF55785">
    <property type="entry name" value="PYP-like sensor domain (PAS domain)"/>
    <property type="match status" value="2"/>
</dbReference>
<evidence type="ECO:0000256" key="6">
    <source>
        <dbReference type="ARBA" id="ARBA00023012"/>
    </source>
</evidence>
<dbReference type="PRINTS" id="PR00344">
    <property type="entry name" value="BCTRLSENSOR"/>
</dbReference>
<keyword evidence="11" id="KW-1185">Reference proteome</keyword>
<dbReference type="Gene3D" id="3.30.450.20">
    <property type="entry name" value="PAS domain"/>
    <property type="match status" value="2"/>
</dbReference>
<dbReference type="InterPro" id="IPR035965">
    <property type="entry name" value="PAS-like_dom_sf"/>
</dbReference>
<dbReference type="GO" id="GO:0016020">
    <property type="term" value="C:membrane"/>
    <property type="evidence" value="ECO:0007669"/>
    <property type="project" value="UniProtKB-SubCell"/>
</dbReference>
<evidence type="ECO:0000256" key="7">
    <source>
        <dbReference type="ARBA" id="ARBA00023136"/>
    </source>
</evidence>
<keyword evidence="4" id="KW-0808">Transferase</keyword>
<dbReference type="InterPro" id="IPR036097">
    <property type="entry name" value="HisK_dim/P_sf"/>
</dbReference>
<dbReference type="PROSITE" id="PS50109">
    <property type="entry name" value="HIS_KIN"/>
    <property type="match status" value="1"/>
</dbReference>
<dbReference type="AlphaFoldDB" id="A0ABD4T0X7"/>
<evidence type="ECO:0000256" key="4">
    <source>
        <dbReference type="ARBA" id="ARBA00022679"/>
    </source>
</evidence>
<evidence type="ECO:0000259" key="8">
    <source>
        <dbReference type="PROSITE" id="PS50109"/>
    </source>
</evidence>
<reference evidence="10 11" key="1">
    <citation type="journal article" date="2015" name="Genome Announc.">
        <title>Draft Genome Sequence of Filamentous Marine Cyanobacterium Lyngbya confervoides Strain BDU141951.</title>
        <authorList>
            <person name="Chandrababunaidu M.M."/>
            <person name="Sen D."/>
            <person name="Tripathy S."/>
        </authorList>
    </citation>
    <scope>NUCLEOTIDE SEQUENCE [LARGE SCALE GENOMIC DNA]</scope>
    <source>
        <strain evidence="10 11">BDU141951</strain>
    </source>
</reference>
<dbReference type="CDD" id="cd00130">
    <property type="entry name" value="PAS"/>
    <property type="match status" value="1"/>
</dbReference>
<keyword evidence="10" id="KW-0067">ATP-binding</keyword>
<evidence type="ECO:0000313" key="11">
    <source>
        <dbReference type="Proteomes" id="UP000031561"/>
    </source>
</evidence>
<dbReference type="Pfam" id="PF00512">
    <property type="entry name" value="HisKA"/>
    <property type="match status" value="1"/>
</dbReference>
<dbReference type="CDD" id="cd00082">
    <property type="entry name" value="HisKA"/>
    <property type="match status" value="1"/>
</dbReference>
<feature type="domain" description="PAC" evidence="9">
    <location>
        <begin position="247"/>
        <end position="299"/>
    </location>
</feature>
<keyword evidence="6" id="KW-0902">Two-component regulatory system</keyword>
<dbReference type="Gene3D" id="3.30.565.10">
    <property type="entry name" value="Histidine kinase-like ATPase, C-terminal domain"/>
    <property type="match status" value="1"/>
</dbReference>
<comment type="caution">
    <text evidence="10">The sequence shown here is derived from an EMBL/GenBank/DDBJ whole genome shotgun (WGS) entry which is preliminary data.</text>
</comment>
<dbReference type="InterPro" id="IPR036890">
    <property type="entry name" value="HATPase_C_sf"/>
</dbReference>
<keyword evidence="10" id="KW-0547">Nucleotide-binding</keyword>
<proteinExistence type="predicted"/>
<dbReference type="SUPFAM" id="SSF47384">
    <property type="entry name" value="Homodimeric domain of signal transducing histidine kinase"/>
    <property type="match status" value="1"/>
</dbReference>
<sequence>MLFNAMGSRAERMATQVELIIFPSPMSGYQSLLNHIVHPAWLMDSAGYLQLTNPAWREFIEIDPANEVAILQPHLFWNWIDETHRPLVRARWELERSPQRKWTQTLQLSSSSGTTQFFNISIEPLDAHAEDRPLWLGTALPMTATTTDPSSIYRALEDKKSSPSLKEVKLRRQLEFVRRVLESNQDCIKVLDGEGRLLYMNSGGQQLMEIEDFDSQAYGVPWLDFWEGSDRVAAQEAFATACAGGVGKFDGFCATAKGLPKWWEVIVAPISSQESGFDEILSVSRDITARKLAEQALQERNQELDRFVYIVSHDLKAPLRGVANLAEWLAEDLGSNLAPENLHQLRLMQQRVQRMNGLIEGLLKYSRVGREELRFEPVDMAVLVEEVLDSLSPPPGFEIQLSPNLPTLQTKRLLLFQVMSNLVGNAIKHHDQGEGRIQIQVDCRGSHYQFAIADDGPGIPPGFQDQVFEIFRTLENHQSAENTGIGLALVKKIVTSEGGRIWLESQTPRGCRFCFTWPALEGIALTP</sequence>
<dbReference type="InterPro" id="IPR000014">
    <property type="entry name" value="PAS"/>
</dbReference>
<dbReference type="InterPro" id="IPR003594">
    <property type="entry name" value="HATPase_dom"/>
</dbReference>
<evidence type="ECO:0000256" key="3">
    <source>
        <dbReference type="ARBA" id="ARBA00022553"/>
    </source>
</evidence>
<dbReference type="Gene3D" id="1.10.287.130">
    <property type="match status" value="1"/>
</dbReference>
<dbReference type="Pfam" id="PF02518">
    <property type="entry name" value="HATPase_c"/>
    <property type="match status" value="1"/>
</dbReference>
<dbReference type="InterPro" id="IPR000700">
    <property type="entry name" value="PAS-assoc_C"/>
</dbReference>
<dbReference type="RefSeq" id="WP_250833251.1">
    <property type="nucleotide sequence ID" value="NZ_JTHE03000027.1"/>
</dbReference>
<evidence type="ECO:0000256" key="2">
    <source>
        <dbReference type="ARBA" id="ARBA00012438"/>
    </source>
</evidence>
<evidence type="ECO:0000313" key="10">
    <source>
        <dbReference type="EMBL" id="MCM1982015.1"/>
    </source>
</evidence>
<dbReference type="PROSITE" id="PS50113">
    <property type="entry name" value="PAC"/>
    <property type="match status" value="1"/>
</dbReference>
<comment type="catalytic activity">
    <reaction evidence="1">
        <text>ATP + protein L-histidine = ADP + protein N-phospho-L-histidine.</text>
        <dbReference type="EC" id="2.7.13.3"/>
    </reaction>
</comment>
<keyword evidence="3" id="KW-0597">Phosphoprotein</keyword>
<dbReference type="SMART" id="SM00388">
    <property type="entry name" value="HisKA"/>
    <property type="match status" value="1"/>
</dbReference>
<evidence type="ECO:0000256" key="5">
    <source>
        <dbReference type="ARBA" id="ARBA00022777"/>
    </source>
</evidence>
<gene>
    <name evidence="10" type="ORF">QQ91_0004105</name>
</gene>
<dbReference type="SUPFAM" id="SSF55874">
    <property type="entry name" value="ATPase domain of HSP90 chaperone/DNA topoisomerase II/histidine kinase"/>
    <property type="match status" value="1"/>
</dbReference>
<dbReference type="EC" id="2.7.13.3" evidence="2"/>
<dbReference type="GO" id="GO:0005524">
    <property type="term" value="F:ATP binding"/>
    <property type="evidence" value="ECO:0007669"/>
    <property type="project" value="UniProtKB-KW"/>
</dbReference>
<organism evidence="10 11">
    <name type="scientific">Lyngbya confervoides BDU141951</name>
    <dbReference type="NCBI Taxonomy" id="1574623"/>
    <lineage>
        <taxon>Bacteria</taxon>
        <taxon>Bacillati</taxon>
        <taxon>Cyanobacteriota</taxon>
        <taxon>Cyanophyceae</taxon>
        <taxon>Oscillatoriophycideae</taxon>
        <taxon>Oscillatoriales</taxon>
        <taxon>Microcoleaceae</taxon>
        <taxon>Lyngbya</taxon>
    </lineage>
</organism>
<evidence type="ECO:0000259" key="9">
    <source>
        <dbReference type="PROSITE" id="PS50113"/>
    </source>
</evidence>
<dbReference type="InterPro" id="IPR050351">
    <property type="entry name" value="BphY/WalK/GraS-like"/>
</dbReference>
<dbReference type="EMBL" id="JTHE03000027">
    <property type="protein sequence ID" value="MCM1982015.1"/>
    <property type="molecule type" value="Genomic_DNA"/>
</dbReference>
<dbReference type="InterPro" id="IPR004358">
    <property type="entry name" value="Sig_transdc_His_kin-like_C"/>
</dbReference>
<dbReference type="GO" id="GO:0004673">
    <property type="term" value="F:protein histidine kinase activity"/>
    <property type="evidence" value="ECO:0007669"/>
    <property type="project" value="UniProtKB-EC"/>
</dbReference>
<name>A0ABD4T0X7_9CYAN</name>
<keyword evidence="7" id="KW-0472">Membrane</keyword>
<feature type="domain" description="Histidine kinase" evidence="8">
    <location>
        <begin position="310"/>
        <end position="521"/>
    </location>
</feature>
<protein>
    <recommendedName>
        <fullName evidence="2">histidine kinase</fullName>
        <ecNumber evidence="2">2.7.13.3</ecNumber>
    </recommendedName>
</protein>
<accession>A0ABD4T0X7</accession>
<dbReference type="Pfam" id="PF08448">
    <property type="entry name" value="PAS_4"/>
    <property type="match status" value="1"/>
</dbReference>
<dbReference type="PANTHER" id="PTHR42878:SF15">
    <property type="entry name" value="BACTERIOPHYTOCHROME"/>
    <property type="match status" value="1"/>
</dbReference>
<dbReference type="GO" id="GO:0000160">
    <property type="term" value="P:phosphorelay signal transduction system"/>
    <property type="evidence" value="ECO:0007669"/>
    <property type="project" value="UniProtKB-KW"/>
</dbReference>
<dbReference type="InterPro" id="IPR013656">
    <property type="entry name" value="PAS_4"/>
</dbReference>
<dbReference type="CDD" id="cd00075">
    <property type="entry name" value="HATPase"/>
    <property type="match status" value="1"/>
</dbReference>
<dbReference type="InterPro" id="IPR005467">
    <property type="entry name" value="His_kinase_dom"/>
</dbReference>